<evidence type="ECO:0000313" key="2">
    <source>
        <dbReference type="Proteomes" id="UP001321473"/>
    </source>
</evidence>
<name>A0AAQ4F959_AMBAM</name>
<dbReference type="AlphaFoldDB" id="A0AAQ4F959"/>
<sequence length="117" mass="13535">MRVATDFVWACKKTAITMNIPGAIYRETNRLCVALHLCYSYAEECTKNANVHQRCLQNCFLKASRITEVLHPHYLEDYNLNVTEFTAKIFKCGGHLLPKDYRYALRTVEVVRNFVTG</sequence>
<reference evidence="1 2" key="1">
    <citation type="journal article" date="2023" name="Arcadia Sci">
        <title>De novo assembly of a long-read Amblyomma americanum tick genome.</title>
        <authorList>
            <person name="Chou S."/>
            <person name="Poskanzer K.E."/>
            <person name="Rollins M."/>
            <person name="Thuy-Boun P.S."/>
        </authorList>
    </citation>
    <scope>NUCLEOTIDE SEQUENCE [LARGE SCALE GENOMIC DNA]</scope>
    <source>
        <strain evidence="1">F_SG_1</strain>
        <tissue evidence="1">Salivary glands</tissue>
    </source>
</reference>
<proteinExistence type="predicted"/>
<accession>A0AAQ4F959</accession>
<evidence type="ECO:0000313" key="1">
    <source>
        <dbReference type="EMBL" id="KAK8783371.1"/>
    </source>
</evidence>
<dbReference type="Proteomes" id="UP001321473">
    <property type="component" value="Unassembled WGS sequence"/>
</dbReference>
<protein>
    <submittedName>
        <fullName evidence="1">Uncharacterized protein</fullName>
    </submittedName>
</protein>
<organism evidence="1 2">
    <name type="scientific">Amblyomma americanum</name>
    <name type="common">Lone star tick</name>
    <dbReference type="NCBI Taxonomy" id="6943"/>
    <lineage>
        <taxon>Eukaryota</taxon>
        <taxon>Metazoa</taxon>
        <taxon>Ecdysozoa</taxon>
        <taxon>Arthropoda</taxon>
        <taxon>Chelicerata</taxon>
        <taxon>Arachnida</taxon>
        <taxon>Acari</taxon>
        <taxon>Parasitiformes</taxon>
        <taxon>Ixodida</taxon>
        <taxon>Ixodoidea</taxon>
        <taxon>Ixodidae</taxon>
        <taxon>Amblyomminae</taxon>
        <taxon>Amblyomma</taxon>
    </lineage>
</organism>
<comment type="caution">
    <text evidence="1">The sequence shown here is derived from an EMBL/GenBank/DDBJ whole genome shotgun (WGS) entry which is preliminary data.</text>
</comment>
<keyword evidence="2" id="KW-1185">Reference proteome</keyword>
<dbReference type="EMBL" id="JARKHS020005623">
    <property type="protein sequence ID" value="KAK8783371.1"/>
    <property type="molecule type" value="Genomic_DNA"/>
</dbReference>
<gene>
    <name evidence="1" type="ORF">V5799_010263</name>
</gene>